<dbReference type="SMART" id="SM00385">
    <property type="entry name" value="CYCLIN"/>
    <property type="match status" value="2"/>
</dbReference>
<accession>A0AAV7JH21</accession>
<comment type="similarity">
    <text evidence="2">Belongs to the cyclin family.</text>
</comment>
<keyword evidence="7" id="KW-1185">Reference proteome</keyword>
<dbReference type="Gene3D" id="1.10.472.10">
    <property type="entry name" value="Cyclin-like"/>
    <property type="match status" value="2"/>
</dbReference>
<evidence type="ECO:0000256" key="1">
    <source>
        <dbReference type="ARBA" id="ARBA00023127"/>
    </source>
</evidence>
<reference evidence="6 7" key="1">
    <citation type="journal article" date="2023" name="BMC Biol.">
        <title>The compact genome of the sponge Oopsacas minuta (Hexactinellida) is lacking key metazoan core genes.</title>
        <authorList>
            <person name="Santini S."/>
            <person name="Schenkelaars Q."/>
            <person name="Jourda C."/>
            <person name="Duchesne M."/>
            <person name="Belahbib H."/>
            <person name="Rocher C."/>
            <person name="Selva M."/>
            <person name="Riesgo A."/>
            <person name="Vervoort M."/>
            <person name="Leys S.P."/>
            <person name="Kodjabachian L."/>
            <person name="Le Bivic A."/>
            <person name="Borchiellini C."/>
            <person name="Claverie J.M."/>
            <person name="Renard E."/>
        </authorList>
    </citation>
    <scope>NUCLEOTIDE SEQUENCE [LARGE SCALE GENOMIC DNA]</scope>
    <source>
        <strain evidence="6">SPO-2</strain>
    </source>
</reference>
<name>A0AAV7JH21_9METZ</name>
<dbReference type="SUPFAM" id="SSF52833">
    <property type="entry name" value="Thioredoxin-like"/>
    <property type="match status" value="1"/>
</dbReference>
<feature type="region of interest" description="Disordered" evidence="3">
    <location>
        <begin position="367"/>
        <end position="466"/>
    </location>
</feature>
<dbReference type="GO" id="GO:0016538">
    <property type="term" value="F:cyclin-dependent protein serine/threonine kinase regulator activity"/>
    <property type="evidence" value="ECO:0007669"/>
    <property type="project" value="InterPro"/>
</dbReference>
<dbReference type="PANTHER" id="PTHR10026">
    <property type="entry name" value="CYCLIN"/>
    <property type="match status" value="1"/>
</dbReference>
<evidence type="ECO:0000259" key="5">
    <source>
        <dbReference type="PROSITE" id="PS50405"/>
    </source>
</evidence>
<dbReference type="PROSITE" id="PS50404">
    <property type="entry name" value="GST_NTER"/>
    <property type="match status" value="1"/>
</dbReference>
<evidence type="ECO:0000256" key="3">
    <source>
        <dbReference type="SAM" id="MobiDB-lite"/>
    </source>
</evidence>
<keyword evidence="1 2" id="KW-0195">Cyclin</keyword>
<dbReference type="InterPro" id="IPR010987">
    <property type="entry name" value="Glutathione-S-Trfase_C-like"/>
</dbReference>
<dbReference type="SUPFAM" id="SSF47616">
    <property type="entry name" value="GST C-terminal domain-like"/>
    <property type="match status" value="1"/>
</dbReference>
<dbReference type="InterPro" id="IPR036915">
    <property type="entry name" value="Cyclin-like_sf"/>
</dbReference>
<dbReference type="Gene3D" id="1.20.1050.10">
    <property type="match status" value="1"/>
</dbReference>
<dbReference type="InterPro" id="IPR036282">
    <property type="entry name" value="Glutathione-S-Trfase_C_sf"/>
</dbReference>
<dbReference type="Pfam" id="PF00134">
    <property type="entry name" value="Cyclin_N"/>
    <property type="match status" value="1"/>
</dbReference>
<dbReference type="SUPFAM" id="SSF47954">
    <property type="entry name" value="Cyclin-like"/>
    <property type="match status" value="2"/>
</dbReference>
<dbReference type="AlphaFoldDB" id="A0AAV7JH21"/>
<proteinExistence type="inferred from homology"/>
<evidence type="ECO:0000259" key="4">
    <source>
        <dbReference type="PROSITE" id="PS50404"/>
    </source>
</evidence>
<dbReference type="InterPro" id="IPR013763">
    <property type="entry name" value="Cyclin-like_dom"/>
</dbReference>
<dbReference type="InterPro" id="IPR004046">
    <property type="entry name" value="GST_C"/>
</dbReference>
<dbReference type="InterPro" id="IPR004045">
    <property type="entry name" value="Glutathione_S-Trfase_N"/>
</dbReference>
<dbReference type="Gene3D" id="3.40.30.10">
    <property type="entry name" value="Glutaredoxin"/>
    <property type="match status" value="1"/>
</dbReference>
<feature type="compositionally biased region" description="Pro residues" evidence="3">
    <location>
        <begin position="405"/>
        <end position="428"/>
    </location>
</feature>
<dbReference type="InterPro" id="IPR006671">
    <property type="entry name" value="Cyclin_N"/>
</dbReference>
<dbReference type="InterPro" id="IPR036249">
    <property type="entry name" value="Thioredoxin-like_sf"/>
</dbReference>
<comment type="caution">
    <text evidence="6">The sequence shown here is derived from an EMBL/GenBank/DDBJ whole genome shotgun (WGS) entry which is preliminary data.</text>
</comment>
<feature type="domain" description="GST N-terminal" evidence="4">
    <location>
        <begin position="534"/>
        <end position="612"/>
    </location>
</feature>
<dbReference type="Proteomes" id="UP001165289">
    <property type="component" value="Unassembled WGS sequence"/>
</dbReference>
<sequence>MSWYFTKQQITSSPSRRAGISEAEESKLRKEGAKFIKSCSNTLCLRYDTIATAVVFFHRFYMKESIVEYKKTVLACACVFLAGKVEETPKKARDILKTTRELVKPKEWLDFGENPKEALFLHEKILLQRINFDLNVSHPYAHLLKFAKGLKGDKAKLQKLVQVAWNFINDSLVTTLCLQWEPEPAAVAFLYLAAKVSKHDLQGSSKKSWWLKFVNNVDQHDLEDICGIVLDSYEEDEVEKESLQIVTAAANVASSSLDRRKDSINHMKQTDLATLLSNSLDPSLLSLHQPSLTPGAPLFSEEQLLKQLFSSSNAQLANSLLTHSISPANSQYSNAIDPQAVAQAKSTINDFLAKSLTPSSAVFNNIIGNNTLSQPPPPPPLPTHDSLPPKSSRKHIIHNRDNSAAPPPPKRPPPPPSMIHPPLPFPLDHPPHPRHPPNPPPPPPPPSYPHPYPTPRHQSHHNSHDRSANWVTEIPLVNFINKDIYPDKFSTKLNIRIITQLCLTDYLSKLIASSLSMATSNSNQSHSKVEQSPPKLTLTYFPVRGIAEVARMILKHKDVEFIDERLSEKEWSDTKNLSPYGYMPYLTLESGIKIGGSIPIYSYLVAKYGLGGKNDVENCVLMSAVDCMKEIWAKIPPYFLQNDPVKKEEFKISIFDICIAKLPYLEAKVINGHIEGVVGDGLVNYSEFWIFQIFDQMKLIDPNFGEEYPKLRSIVENVRLLPNILQWLKDRPVSAF</sequence>
<dbReference type="EMBL" id="JAKMXF010000334">
    <property type="protein sequence ID" value="KAI6648006.1"/>
    <property type="molecule type" value="Genomic_DNA"/>
</dbReference>
<evidence type="ECO:0000313" key="7">
    <source>
        <dbReference type="Proteomes" id="UP001165289"/>
    </source>
</evidence>
<dbReference type="Pfam" id="PF14497">
    <property type="entry name" value="GST_C_3"/>
    <property type="match status" value="1"/>
</dbReference>
<evidence type="ECO:0000256" key="2">
    <source>
        <dbReference type="RuleBase" id="RU000383"/>
    </source>
</evidence>
<dbReference type="CDD" id="cd20531">
    <property type="entry name" value="CYCLIN_CCNK_rpt2"/>
    <property type="match status" value="1"/>
</dbReference>
<dbReference type="InterPro" id="IPR043198">
    <property type="entry name" value="Cyclin/Ssn8"/>
</dbReference>
<organism evidence="6 7">
    <name type="scientific">Oopsacas minuta</name>
    <dbReference type="NCBI Taxonomy" id="111878"/>
    <lineage>
        <taxon>Eukaryota</taxon>
        <taxon>Metazoa</taxon>
        <taxon>Porifera</taxon>
        <taxon>Hexactinellida</taxon>
        <taxon>Hexasterophora</taxon>
        <taxon>Lyssacinosida</taxon>
        <taxon>Leucopsacidae</taxon>
        <taxon>Oopsacas</taxon>
    </lineage>
</organism>
<dbReference type="PROSITE" id="PS50405">
    <property type="entry name" value="GST_CTER"/>
    <property type="match status" value="1"/>
</dbReference>
<feature type="compositionally biased region" description="Pro residues" evidence="3">
    <location>
        <begin position="436"/>
        <end position="454"/>
    </location>
</feature>
<evidence type="ECO:0000313" key="6">
    <source>
        <dbReference type="EMBL" id="KAI6648006.1"/>
    </source>
</evidence>
<protein>
    <submittedName>
        <fullName evidence="6">Cyclin-K-like</fullName>
    </submittedName>
</protein>
<dbReference type="GO" id="GO:0006357">
    <property type="term" value="P:regulation of transcription by RNA polymerase II"/>
    <property type="evidence" value="ECO:0007669"/>
    <property type="project" value="InterPro"/>
</dbReference>
<gene>
    <name evidence="6" type="ORF">LOD99_8333</name>
</gene>
<feature type="domain" description="GST C-terminal" evidence="5">
    <location>
        <begin position="614"/>
        <end position="736"/>
    </location>
</feature>
<dbReference type="CDD" id="cd03039">
    <property type="entry name" value="GST_N_Sigma_like"/>
    <property type="match status" value="1"/>
</dbReference>